<dbReference type="SMART" id="SM00448">
    <property type="entry name" value="REC"/>
    <property type="match status" value="1"/>
</dbReference>
<dbReference type="GO" id="GO:0000160">
    <property type="term" value="P:phosphorelay signal transduction system"/>
    <property type="evidence" value="ECO:0007669"/>
    <property type="project" value="InterPro"/>
</dbReference>
<dbReference type="Gene3D" id="3.40.50.2300">
    <property type="match status" value="1"/>
</dbReference>
<keyword evidence="1 2" id="KW-0597">Phosphoprotein</keyword>
<name>A0A1G1YBL8_9BACT</name>
<dbReference type="InterPro" id="IPR001789">
    <property type="entry name" value="Sig_transdc_resp-reg_receiver"/>
</dbReference>
<dbReference type="Pfam" id="PF00072">
    <property type="entry name" value="Response_reg"/>
    <property type="match status" value="1"/>
</dbReference>
<dbReference type="PANTHER" id="PTHR44591">
    <property type="entry name" value="STRESS RESPONSE REGULATOR PROTEIN 1"/>
    <property type="match status" value="1"/>
</dbReference>
<evidence type="ECO:0000313" key="5">
    <source>
        <dbReference type="Proteomes" id="UP000178432"/>
    </source>
</evidence>
<evidence type="ECO:0000256" key="1">
    <source>
        <dbReference type="ARBA" id="ARBA00022553"/>
    </source>
</evidence>
<reference evidence="4 5" key="1">
    <citation type="journal article" date="2016" name="Nat. Commun.">
        <title>Thousands of microbial genomes shed light on interconnected biogeochemical processes in an aquifer system.</title>
        <authorList>
            <person name="Anantharaman K."/>
            <person name="Brown C.T."/>
            <person name="Hug L.A."/>
            <person name="Sharon I."/>
            <person name="Castelle C.J."/>
            <person name="Probst A.J."/>
            <person name="Thomas B.C."/>
            <person name="Singh A."/>
            <person name="Wilkins M.J."/>
            <person name="Karaoz U."/>
            <person name="Brodie E.L."/>
            <person name="Williams K.H."/>
            <person name="Hubbard S.S."/>
            <person name="Banfield J.F."/>
        </authorList>
    </citation>
    <scope>NUCLEOTIDE SEQUENCE [LARGE SCALE GENOMIC DNA]</scope>
</reference>
<proteinExistence type="predicted"/>
<organism evidence="4 5">
    <name type="scientific">Candidatus Buchananbacteria bacterium RIFCSPHIGHO2_01_FULL_46_12</name>
    <dbReference type="NCBI Taxonomy" id="1797536"/>
    <lineage>
        <taxon>Bacteria</taxon>
        <taxon>Candidatus Buchananiibacteriota</taxon>
    </lineage>
</organism>
<dbReference type="AlphaFoldDB" id="A0A1G1YBL8"/>
<dbReference type="CDD" id="cd00156">
    <property type="entry name" value="REC"/>
    <property type="match status" value="1"/>
</dbReference>
<dbReference type="SUPFAM" id="SSF52172">
    <property type="entry name" value="CheY-like"/>
    <property type="match status" value="1"/>
</dbReference>
<evidence type="ECO:0000313" key="4">
    <source>
        <dbReference type="EMBL" id="OGY48917.1"/>
    </source>
</evidence>
<gene>
    <name evidence="4" type="ORF">A2663_01755</name>
</gene>
<evidence type="ECO:0000259" key="3">
    <source>
        <dbReference type="PROSITE" id="PS50110"/>
    </source>
</evidence>
<protein>
    <recommendedName>
        <fullName evidence="3">Response regulatory domain-containing protein</fullName>
    </recommendedName>
</protein>
<sequence>MKSNKGRILFIEDEHNLVDMYHDYFLQNGYDFLSAANIEEALAVTEFEQPDAVLLDIIIPKEEDGWINMIAEQGYDYLAAVKKNPKTKAVPIVVFTNLDTEKDREKCEQMGAAAYIFKREIEPRKLLATVAEIIKKDREKKKLFQANGT</sequence>
<dbReference type="InterPro" id="IPR011006">
    <property type="entry name" value="CheY-like_superfamily"/>
</dbReference>
<dbReference type="PROSITE" id="PS50110">
    <property type="entry name" value="RESPONSE_REGULATORY"/>
    <property type="match status" value="1"/>
</dbReference>
<dbReference type="EMBL" id="MHIF01000008">
    <property type="protein sequence ID" value="OGY48917.1"/>
    <property type="molecule type" value="Genomic_DNA"/>
</dbReference>
<comment type="caution">
    <text evidence="4">The sequence shown here is derived from an EMBL/GenBank/DDBJ whole genome shotgun (WGS) entry which is preliminary data.</text>
</comment>
<feature type="modified residue" description="4-aspartylphosphate" evidence="2">
    <location>
        <position position="56"/>
    </location>
</feature>
<feature type="domain" description="Response regulatory" evidence="3">
    <location>
        <begin position="7"/>
        <end position="133"/>
    </location>
</feature>
<accession>A0A1G1YBL8</accession>
<dbReference type="InterPro" id="IPR050595">
    <property type="entry name" value="Bact_response_regulator"/>
</dbReference>
<evidence type="ECO:0000256" key="2">
    <source>
        <dbReference type="PROSITE-ProRule" id="PRU00169"/>
    </source>
</evidence>
<dbReference type="Proteomes" id="UP000178432">
    <property type="component" value="Unassembled WGS sequence"/>
</dbReference>
<dbReference type="PANTHER" id="PTHR44591:SF3">
    <property type="entry name" value="RESPONSE REGULATORY DOMAIN-CONTAINING PROTEIN"/>
    <property type="match status" value="1"/>
</dbReference>